<evidence type="ECO:0000256" key="5">
    <source>
        <dbReference type="ARBA" id="ARBA00022643"/>
    </source>
</evidence>
<keyword evidence="9 15" id="KW-0418">Kinase</keyword>
<comment type="pathway">
    <text evidence="2 15">Cofactor biosynthesis; FAD biosynthesis; FAD from FMN: step 1/1.</text>
</comment>
<evidence type="ECO:0000256" key="4">
    <source>
        <dbReference type="ARBA" id="ARBA00022630"/>
    </source>
</evidence>
<proteinExistence type="inferred from homology"/>
<evidence type="ECO:0000313" key="18">
    <source>
        <dbReference type="Proteomes" id="UP000604737"/>
    </source>
</evidence>
<evidence type="ECO:0000256" key="11">
    <source>
        <dbReference type="ARBA" id="ARBA00022840"/>
    </source>
</evidence>
<comment type="catalytic activity">
    <reaction evidence="13 15">
        <text>riboflavin + ATP = FMN + ADP + H(+)</text>
        <dbReference type="Rhea" id="RHEA:14357"/>
        <dbReference type="ChEBI" id="CHEBI:15378"/>
        <dbReference type="ChEBI" id="CHEBI:30616"/>
        <dbReference type="ChEBI" id="CHEBI:57986"/>
        <dbReference type="ChEBI" id="CHEBI:58210"/>
        <dbReference type="ChEBI" id="CHEBI:456216"/>
        <dbReference type="EC" id="2.7.1.26"/>
    </reaction>
</comment>
<dbReference type="InterPro" id="IPR015865">
    <property type="entry name" value="Riboflavin_kinase_bac/euk"/>
</dbReference>
<dbReference type="InterPro" id="IPR015864">
    <property type="entry name" value="FAD_synthase"/>
</dbReference>
<dbReference type="PANTHER" id="PTHR22749">
    <property type="entry name" value="RIBOFLAVIN KINASE/FMN ADENYLYLTRANSFERASE"/>
    <property type="match status" value="1"/>
</dbReference>
<reference evidence="18" key="1">
    <citation type="journal article" date="2019" name="Int. J. Syst. Evol. Microbiol.">
        <title>The Global Catalogue of Microorganisms (GCM) 10K type strain sequencing project: providing services to taxonomists for standard genome sequencing and annotation.</title>
        <authorList>
            <consortium name="The Broad Institute Genomics Platform"/>
            <consortium name="The Broad Institute Genome Sequencing Center for Infectious Disease"/>
            <person name="Wu L."/>
            <person name="Ma J."/>
        </authorList>
    </citation>
    <scope>NUCLEOTIDE SEQUENCE [LARGE SCALE GENOMIC DNA]</scope>
    <source>
        <strain evidence="18">KCTC 23701</strain>
    </source>
</reference>
<dbReference type="Gene3D" id="3.40.50.620">
    <property type="entry name" value="HUPs"/>
    <property type="match status" value="1"/>
</dbReference>
<dbReference type="PIRSF" id="PIRSF004491">
    <property type="entry name" value="FAD_Synth"/>
    <property type="match status" value="1"/>
</dbReference>
<evidence type="ECO:0000256" key="8">
    <source>
        <dbReference type="ARBA" id="ARBA00022741"/>
    </source>
</evidence>
<dbReference type="NCBIfam" id="NF004163">
    <property type="entry name" value="PRK05627.1-6"/>
    <property type="match status" value="1"/>
</dbReference>
<feature type="domain" description="Riboflavin kinase" evidence="16">
    <location>
        <begin position="147"/>
        <end position="272"/>
    </location>
</feature>
<evidence type="ECO:0000256" key="7">
    <source>
        <dbReference type="ARBA" id="ARBA00022695"/>
    </source>
</evidence>
<name>A0ABQ3H1U1_9NEIS</name>
<dbReference type="Gene3D" id="2.40.30.30">
    <property type="entry name" value="Riboflavin kinase-like"/>
    <property type="match status" value="1"/>
</dbReference>
<keyword evidence="7 15" id="KW-0548">Nucleotidyltransferase</keyword>
<dbReference type="NCBIfam" id="TIGR00083">
    <property type="entry name" value="ribF"/>
    <property type="match status" value="1"/>
</dbReference>
<keyword evidence="6 15" id="KW-0808">Transferase</keyword>
<comment type="pathway">
    <text evidence="3 15">Cofactor biosynthesis; FMN biosynthesis; FMN from riboflavin (ATP route): step 1/1.</text>
</comment>
<dbReference type="Pfam" id="PF06574">
    <property type="entry name" value="FAD_syn"/>
    <property type="match status" value="1"/>
</dbReference>
<dbReference type="PANTHER" id="PTHR22749:SF6">
    <property type="entry name" value="RIBOFLAVIN KINASE"/>
    <property type="match status" value="1"/>
</dbReference>
<keyword evidence="11 15" id="KW-0067">ATP-binding</keyword>
<dbReference type="NCBIfam" id="NF004159">
    <property type="entry name" value="PRK05627.1-2"/>
    <property type="match status" value="1"/>
</dbReference>
<dbReference type="EMBL" id="BMYO01000003">
    <property type="protein sequence ID" value="GHD60690.1"/>
    <property type="molecule type" value="Genomic_DNA"/>
</dbReference>
<keyword evidence="8 15" id="KW-0547">Nucleotide-binding</keyword>
<comment type="catalytic activity">
    <reaction evidence="14 15">
        <text>FMN + ATP + H(+) = FAD + diphosphate</text>
        <dbReference type="Rhea" id="RHEA:17237"/>
        <dbReference type="ChEBI" id="CHEBI:15378"/>
        <dbReference type="ChEBI" id="CHEBI:30616"/>
        <dbReference type="ChEBI" id="CHEBI:33019"/>
        <dbReference type="ChEBI" id="CHEBI:57692"/>
        <dbReference type="ChEBI" id="CHEBI:58210"/>
        <dbReference type="EC" id="2.7.7.2"/>
    </reaction>
</comment>
<comment type="function">
    <text evidence="1">Catalyzes the phosphorylation of riboflavin to FMN followed by the adenylation of FMN to FAD.</text>
</comment>
<keyword evidence="18" id="KW-1185">Reference proteome</keyword>
<evidence type="ECO:0000256" key="15">
    <source>
        <dbReference type="PIRNR" id="PIRNR004491"/>
    </source>
</evidence>
<evidence type="ECO:0000256" key="14">
    <source>
        <dbReference type="ARBA" id="ARBA00049494"/>
    </source>
</evidence>
<evidence type="ECO:0000256" key="13">
    <source>
        <dbReference type="ARBA" id="ARBA00047880"/>
    </source>
</evidence>
<dbReference type="Proteomes" id="UP000604737">
    <property type="component" value="Unassembled WGS sequence"/>
</dbReference>
<keyword evidence="5 15" id="KW-0288">FMN</keyword>
<dbReference type="CDD" id="cd02064">
    <property type="entry name" value="FAD_synthetase_N"/>
    <property type="match status" value="1"/>
</dbReference>
<keyword evidence="4 15" id="KW-0285">Flavoprotein</keyword>
<dbReference type="SUPFAM" id="SSF82114">
    <property type="entry name" value="Riboflavin kinase-like"/>
    <property type="match status" value="1"/>
</dbReference>
<evidence type="ECO:0000256" key="2">
    <source>
        <dbReference type="ARBA" id="ARBA00004726"/>
    </source>
</evidence>
<comment type="similarity">
    <text evidence="15">Belongs to the ribF family.</text>
</comment>
<dbReference type="InterPro" id="IPR023465">
    <property type="entry name" value="Riboflavin_kinase_dom_sf"/>
</dbReference>
<dbReference type="SMART" id="SM00904">
    <property type="entry name" value="Flavokinase"/>
    <property type="match status" value="1"/>
</dbReference>
<keyword evidence="12" id="KW-0511">Multifunctional enzyme</keyword>
<evidence type="ECO:0000256" key="1">
    <source>
        <dbReference type="ARBA" id="ARBA00002121"/>
    </source>
</evidence>
<evidence type="ECO:0000256" key="12">
    <source>
        <dbReference type="ARBA" id="ARBA00023268"/>
    </source>
</evidence>
<accession>A0ABQ3H1U1</accession>
<dbReference type="InterPro" id="IPR014729">
    <property type="entry name" value="Rossmann-like_a/b/a_fold"/>
</dbReference>
<sequence>MLAQVRNIAHERGLATAVLTFEPHPRELFTPDSAPARLSSFREKAERLAAEGIDYLIVQRFDRRFAGYEADAFRDEIIAGRLNARHVIVGDDFCFGARRAGDISLLAQTQAFDVQALPTVVHAGGRVSSTAVRAALAQGDMAQAATLLGRPYSISGRVIGGDRLGRQLGFPTANIQLHHNKPPMMGVFVVEVHGLEKPWQGVASLGVRPTVKGADAAPVLEVHLFDFNRQIYGEHLRVDFLAKLRDEEKYSGLEPLIAQIHKDCDQARDWFANRDRH</sequence>
<comment type="caution">
    <text evidence="17">The sequence shown here is derived from an EMBL/GenBank/DDBJ whole genome shotgun (WGS) entry which is preliminary data.</text>
</comment>
<dbReference type="InterPro" id="IPR023468">
    <property type="entry name" value="Riboflavin_kinase"/>
</dbReference>
<evidence type="ECO:0000256" key="10">
    <source>
        <dbReference type="ARBA" id="ARBA00022827"/>
    </source>
</evidence>
<dbReference type="SUPFAM" id="SSF52374">
    <property type="entry name" value="Nucleotidylyl transferase"/>
    <property type="match status" value="1"/>
</dbReference>
<evidence type="ECO:0000256" key="6">
    <source>
        <dbReference type="ARBA" id="ARBA00022679"/>
    </source>
</evidence>
<dbReference type="InterPro" id="IPR002606">
    <property type="entry name" value="Riboflavin_kinase_bac"/>
</dbReference>
<dbReference type="EC" id="2.7.7.2" evidence="15"/>
<evidence type="ECO:0000256" key="3">
    <source>
        <dbReference type="ARBA" id="ARBA00005201"/>
    </source>
</evidence>
<keyword evidence="10 15" id="KW-0274">FAD</keyword>
<gene>
    <name evidence="17" type="ORF">GCM10007350_14110</name>
</gene>
<dbReference type="Pfam" id="PF01687">
    <property type="entry name" value="Flavokinase"/>
    <property type="match status" value="1"/>
</dbReference>
<dbReference type="EC" id="2.7.1.26" evidence="15"/>
<evidence type="ECO:0000256" key="9">
    <source>
        <dbReference type="ARBA" id="ARBA00022777"/>
    </source>
</evidence>
<evidence type="ECO:0000259" key="16">
    <source>
        <dbReference type="SMART" id="SM00904"/>
    </source>
</evidence>
<protein>
    <recommendedName>
        <fullName evidence="15">Riboflavin biosynthesis protein</fullName>
    </recommendedName>
    <domain>
        <recommendedName>
            <fullName evidence="15">Riboflavin kinase</fullName>
            <ecNumber evidence="15">2.7.1.26</ecNumber>
        </recommendedName>
        <alternativeName>
            <fullName evidence="15">Flavokinase</fullName>
        </alternativeName>
    </domain>
    <domain>
        <recommendedName>
            <fullName evidence="15">FMN adenylyltransferase</fullName>
            <ecNumber evidence="15">2.7.7.2</ecNumber>
        </recommendedName>
        <alternativeName>
            <fullName evidence="15">FAD pyrophosphorylase</fullName>
        </alternativeName>
        <alternativeName>
            <fullName evidence="15">FAD synthase</fullName>
        </alternativeName>
    </domain>
</protein>
<evidence type="ECO:0000313" key="17">
    <source>
        <dbReference type="EMBL" id="GHD60690.1"/>
    </source>
</evidence>
<organism evidence="17 18">
    <name type="scientific">Jeongeupia chitinilytica</name>
    <dbReference type="NCBI Taxonomy" id="1041641"/>
    <lineage>
        <taxon>Bacteria</taxon>
        <taxon>Pseudomonadati</taxon>
        <taxon>Pseudomonadota</taxon>
        <taxon>Betaproteobacteria</taxon>
        <taxon>Neisseriales</taxon>
        <taxon>Chitinibacteraceae</taxon>
        <taxon>Jeongeupia</taxon>
    </lineage>
</organism>